<comment type="caution">
    <text evidence="1">The sequence shown here is derived from an EMBL/GenBank/DDBJ whole genome shotgun (WGS) entry which is preliminary data.</text>
</comment>
<sequence length="74" mass="8509">MVKLSQKNVLNAEFREISMIELDYVNKFDGVFSNYSMLLLNPPLFKDVAKILVKSLKNKGLLYLALNKPKEEGF</sequence>
<dbReference type="EMBL" id="LAZR01005078">
    <property type="protein sequence ID" value="KKN03049.1"/>
    <property type="molecule type" value="Genomic_DNA"/>
</dbReference>
<reference evidence="1" key="1">
    <citation type="journal article" date="2015" name="Nature">
        <title>Complex archaea that bridge the gap between prokaryotes and eukaryotes.</title>
        <authorList>
            <person name="Spang A."/>
            <person name="Saw J.H."/>
            <person name="Jorgensen S.L."/>
            <person name="Zaremba-Niedzwiedzka K."/>
            <person name="Martijn J."/>
            <person name="Lind A.E."/>
            <person name="van Eijk R."/>
            <person name="Schleper C."/>
            <person name="Guy L."/>
            <person name="Ettema T.J."/>
        </authorList>
    </citation>
    <scope>NUCLEOTIDE SEQUENCE</scope>
</reference>
<protein>
    <recommendedName>
        <fullName evidence="2">Methyltransferase type 11 domain-containing protein</fullName>
    </recommendedName>
</protein>
<dbReference type="InterPro" id="IPR029063">
    <property type="entry name" value="SAM-dependent_MTases_sf"/>
</dbReference>
<gene>
    <name evidence="1" type="ORF">LCGC14_1111510</name>
</gene>
<organism evidence="1">
    <name type="scientific">marine sediment metagenome</name>
    <dbReference type="NCBI Taxonomy" id="412755"/>
    <lineage>
        <taxon>unclassified sequences</taxon>
        <taxon>metagenomes</taxon>
        <taxon>ecological metagenomes</taxon>
    </lineage>
</organism>
<dbReference type="SUPFAM" id="SSF53335">
    <property type="entry name" value="S-adenosyl-L-methionine-dependent methyltransferases"/>
    <property type="match status" value="1"/>
</dbReference>
<feature type="non-terminal residue" evidence="1">
    <location>
        <position position="74"/>
    </location>
</feature>
<evidence type="ECO:0000313" key="1">
    <source>
        <dbReference type="EMBL" id="KKN03049.1"/>
    </source>
</evidence>
<accession>A0A0F9MBB7</accession>
<name>A0A0F9MBB7_9ZZZZ</name>
<dbReference type="Gene3D" id="3.40.50.150">
    <property type="entry name" value="Vaccinia Virus protein VP39"/>
    <property type="match status" value="1"/>
</dbReference>
<proteinExistence type="predicted"/>
<evidence type="ECO:0008006" key="2">
    <source>
        <dbReference type="Google" id="ProtNLM"/>
    </source>
</evidence>
<dbReference type="AlphaFoldDB" id="A0A0F9MBB7"/>